<dbReference type="Gene3D" id="3.10.110.10">
    <property type="entry name" value="Ubiquitin Conjugating Enzyme"/>
    <property type="match status" value="1"/>
</dbReference>
<organism evidence="4 5">
    <name type="scientific">Armillaria luteobubalina</name>
    <dbReference type="NCBI Taxonomy" id="153913"/>
    <lineage>
        <taxon>Eukaryota</taxon>
        <taxon>Fungi</taxon>
        <taxon>Dikarya</taxon>
        <taxon>Basidiomycota</taxon>
        <taxon>Agaricomycotina</taxon>
        <taxon>Agaricomycetes</taxon>
        <taxon>Agaricomycetidae</taxon>
        <taxon>Agaricales</taxon>
        <taxon>Marasmiineae</taxon>
        <taxon>Physalacriaceae</taxon>
        <taxon>Armillaria</taxon>
    </lineage>
</organism>
<dbReference type="PANTHER" id="PTHR24067">
    <property type="entry name" value="UBIQUITIN-CONJUGATING ENZYME E2"/>
    <property type="match status" value="1"/>
</dbReference>
<dbReference type="Proteomes" id="UP001175228">
    <property type="component" value="Unassembled WGS sequence"/>
</dbReference>
<dbReference type="CDD" id="cd23814">
    <property type="entry name" value="UEV_AKTIP"/>
    <property type="match status" value="1"/>
</dbReference>
<feature type="domain" description="UBC core" evidence="3">
    <location>
        <begin position="24"/>
        <end position="179"/>
    </location>
</feature>
<feature type="region of interest" description="Disordered" evidence="2">
    <location>
        <begin position="183"/>
        <end position="202"/>
    </location>
</feature>
<dbReference type="Pfam" id="PF00179">
    <property type="entry name" value="UQ_con"/>
    <property type="match status" value="1"/>
</dbReference>
<protein>
    <submittedName>
        <fullName evidence="4">UBC-like protein</fullName>
    </submittedName>
</protein>
<reference evidence="4" key="1">
    <citation type="submission" date="2023-06" db="EMBL/GenBank/DDBJ databases">
        <authorList>
            <consortium name="Lawrence Berkeley National Laboratory"/>
            <person name="Ahrendt S."/>
            <person name="Sahu N."/>
            <person name="Indic B."/>
            <person name="Wong-Bajracharya J."/>
            <person name="Merenyi Z."/>
            <person name="Ke H.-M."/>
            <person name="Monk M."/>
            <person name="Kocsube S."/>
            <person name="Drula E."/>
            <person name="Lipzen A."/>
            <person name="Balint B."/>
            <person name="Henrissat B."/>
            <person name="Andreopoulos B."/>
            <person name="Martin F.M."/>
            <person name="Harder C.B."/>
            <person name="Rigling D."/>
            <person name="Ford K.L."/>
            <person name="Foster G.D."/>
            <person name="Pangilinan J."/>
            <person name="Papanicolaou A."/>
            <person name="Barry K."/>
            <person name="LaButti K."/>
            <person name="Viragh M."/>
            <person name="Koriabine M."/>
            <person name="Yan M."/>
            <person name="Riley R."/>
            <person name="Champramary S."/>
            <person name="Plett K.L."/>
            <person name="Tsai I.J."/>
            <person name="Slot J."/>
            <person name="Sipos G."/>
            <person name="Plett J."/>
            <person name="Nagy L.G."/>
            <person name="Grigoriev I.V."/>
        </authorList>
    </citation>
    <scope>NUCLEOTIDE SEQUENCE</scope>
    <source>
        <strain evidence="4">HWK02</strain>
    </source>
</reference>
<dbReference type="AlphaFoldDB" id="A0AA39PMR4"/>
<gene>
    <name evidence="4" type="ORF">EDD18DRAFT_1360164</name>
</gene>
<evidence type="ECO:0000256" key="1">
    <source>
        <dbReference type="ARBA" id="ARBA00022786"/>
    </source>
</evidence>
<evidence type="ECO:0000256" key="2">
    <source>
        <dbReference type="SAM" id="MobiDB-lite"/>
    </source>
</evidence>
<feature type="compositionally biased region" description="Basic and acidic residues" evidence="2">
    <location>
        <begin position="187"/>
        <end position="202"/>
    </location>
</feature>
<proteinExistence type="predicted"/>
<name>A0AA39PMR4_9AGAR</name>
<keyword evidence="1" id="KW-0833">Ubl conjugation pathway</keyword>
<keyword evidence="5" id="KW-1185">Reference proteome</keyword>
<comment type="caution">
    <text evidence="4">The sequence shown here is derived from an EMBL/GenBank/DDBJ whole genome shotgun (WGS) entry which is preliminary data.</text>
</comment>
<dbReference type="InterPro" id="IPR050113">
    <property type="entry name" value="Ub_conjugating_enzyme"/>
</dbReference>
<accession>A0AA39PMR4</accession>
<dbReference type="SUPFAM" id="SSF54495">
    <property type="entry name" value="UBC-like"/>
    <property type="match status" value="1"/>
</dbReference>
<dbReference type="SMART" id="SM00212">
    <property type="entry name" value="UBCc"/>
    <property type="match status" value="1"/>
</dbReference>
<dbReference type="EMBL" id="JAUEPU010000043">
    <property type="protein sequence ID" value="KAK0486954.1"/>
    <property type="molecule type" value="Genomic_DNA"/>
</dbReference>
<dbReference type="InterPro" id="IPR000608">
    <property type="entry name" value="UBC"/>
</dbReference>
<dbReference type="InterPro" id="IPR016135">
    <property type="entry name" value="UBQ-conjugating_enzyme/RWD"/>
</dbReference>
<dbReference type="PROSITE" id="PS50127">
    <property type="entry name" value="UBC_2"/>
    <property type="match status" value="1"/>
</dbReference>
<evidence type="ECO:0000313" key="5">
    <source>
        <dbReference type="Proteomes" id="UP001175228"/>
    </source>
</evidence>
<sequence>MNSRIKSRASTSGSTTNSNSITAVASAAVSFEYASLRHRSHCPLGIYVVPSKESLFIWDAIFFVHQGYYADGIFKFRLLFPPNYPERPPTVQFITEMFHPLISSNGIFNLSPRFHPWRPKEHFVFHVLHYIKASFKKPVLDKIIEGDCLNKEAYRLMFSRMYHDSTGSFASLATQSSLLSQSPSSLFERDLPPPSDKSRGMILRDLKPQQLQEMRTKLGLAEWDGE</sequence>
<evidence type="ECO:0000259" key="3">
    <source>
        <dbReference type="PROSITE" id="PS50127"/>
    </source>
</evidence>
<evidence type="ECO:0000313" key="4">
    <source>
        <dbReference type="EMBL" id="KAK0486954.1"/>
    </source>
</evidence>